<keyword evidence="1" id="KW-0812">Transmembrane</keyword>
<evidence type="ECO:0000313" key="2">
    <source>
        <dbReference type="EMBL" id="CRK92551.1"/>
    </source>
</evidence>
<dbReference type="EMBL" id="CVRI01000030">
    <property type="protein sequence ID" value="CRK92551.1"/>
    <property type="molecule type" value="Genomic_DNA"/>
</dbReference>
<evidence type="ECO:0000313" key="3">
    <source>
        <dbReference type="Proteomes" id="UP000183832"/>
    </source>
</evidence>
<reference evidence="2 3" key="1">
    <citation type="submission" date="2015-04" db="EMBL/GenBank/DDBJ databases">
        <authorList>
            <person name="Syromyatnikov M.Y."/>
            <person name="Popov V.N."/>
        </authorList>
    </citation>
    <scope>NUCLEOTIDE SEQUENCE [LARGE SCALE GENOMIC DNA]</scope>
</reference>
<name>A0A1J1HWS5_9DIPT</name>
<dbReference type="Proteomes" id="UP000183832">
    <property type="component" value="Unassembled WGS sequence"/>
</dbReference>
<gene>
    <name evidence="2" type="ORF">CLUMA_CG006102</name>
</gene>
<keyword evidence="1" id="KW-0472">Membrane</keyword>
<proteinExistence type="predicted"/>
<accession>A0A1J1HWS5</accession>
<keyword evidence="3" id="KW-1185">Reference proteome</keyword>
<feature type="transmembrane region" description="Helical" evidence="1">
    <location>
        <begin position="12"/>
        <end position="36"/>
    </location>
</feature>
<evidence type="ECO:0000256" key="1">
    <source>
        <dbReference type="SAM" id="Phobius"/>
    </source>
</evidence>
<sequence length="67" mass="7981">MWDRLKTSEFVMFNVMNFVLSTTATFIFTSTIYCIMPNSSQLTYTYWCLKQGINYAFARFQFFSKQA</sequence>
<protein>
    <submittedName>
        <fullName evidence="2">CLUMA_CG006102, isoform A</fullName>
    </submittedName>
</protein>
<keyword evidence="1" id="KW-1133">Transmembrane helix</keyword>
<organism evidence="2 3">
    <name type="scientific">Clunio marinus</name>
    <dbReference type="NCBI Taxonomy" id="568069"/>
    <lineage>
        <taxon>Eukaryota</taxon>
        <taxon>Metazoa</taxon>
        <taxon>Ecdysozoa</taxon>
        <taxon>Arthropoda</taxon>
        <taxon>Hexapoda</taxon>
        <taxon>Insecta</taxon>
        <taxon>Pterygota</taxon>
        <taxon>Neoptera</taxon>
        <taxon>Endopterygota</taxon>
        <taxon>Diptera</taxon>
        <taxon>Nematocera</taxon>
        <taxon>Chironomoidea</taxon>
        <taxon>Chironomidae</taxon>
        <taxon>Clunio</taxon>
    </lineage>
</organism>
<dbReference type="AlphaFoldDB" id="A0A1J1HWS5"/>